<dbReference type="Pfam" id="PF21313">
    <property type="entry name" value="EthR_C"/>
    <property type="match status" value="1"/>
</dbReference>
<name>A0A2I0SUY5_9ACTN</name>
<dbReference type="EMBL" id="PJOS01000008">
    <property type="protein sequence ID" value="PKT73722.1"/>
    <property type="molecule type" value="Genomic_DNA"/>
</dbReference>
<dbReference type="InterPro" id="IPR049397">
    <property type="entry name" value="EthR_C"/>
</dbReference>
<evidence type="ECO:0000259" key="6">
    <source>
        <dbReference type="PROSITE" id="PS50977"/>
    </source>
</evidence>
<dbReference type="InterPro" id="IPR001647">
    <property type="entry name" value="HTH_TetR"/>
</dbReference>
<keyword evidence="8" id="KW-1185">Reference proteome</keyword>
<comment type="caution">
    <text evidence="7">The sequence shown here is derived from an EMBL/GenBank/DDBJ whole genome shotgun (WGS) entry which is preliminary data.</text>
</comment>
<dbReference type="Proteomes" id="UP000236178">
    <property type="component" value="Unassembled WGS sequence"/>
</dbReference>
<reference evidence="7" key="1">
    <citation type="submission" date="2017-12" db="EMBL/GenBank/DDBJ databases">
        <title>Streptomyces populusis sp. nov., a novel endophytic actinobacterium isolated from stems of Populus adenopoda Maxim.</title>
        <authorList>
            <person name="Wang Z."/>
        </authorList>
    </citation>
    <scope>NUCLEOTIDE SEQUENCE [LARGE SCALE GENOMIC DNA]</scope>
    <source>
        <strain evidence="7">A249</strain>
    </source>
</reference>
<proteinExistence type="predicted"/>
<dbReference type="GO" id="GO:0003700">
    <property type="term" value="F:DNA-binding transcription factor activity"/>
    <property type="evidence" value="ECO:0007669"/>
    <property type="project" value="TreeGrafter"/>
</dbReference>
<dbReference type="InterPro" id="IPR036271">
    <property type="entry name" value="Tet_transcr_reg_TetR-rel_C_sf"/>
</dbReference>
<accession>A0A2I0SUY5</accession>
<keyword evidence="1" id="KW-0805">Transcription regulation</keyword>
<evidence type="ECO:0000313" key="8">
    <source>
        <dbReference type="Proteomes" id="UP000236178"/>
    </source>
</evidence>
<evidence type="ECO:0000256" key="4">
    <source>
        <dbReference type="PROSITE-ProRule" id="PRU00335"/>
    </source>
</evidence>
<dbReference type="PROSITE" id="PS50977">
    <property type="entry name" value="HTH_TETR_2"/>
    <property type="match status" value="1"/>
</dbReference>
<dbReference type="InterPro" id="IPR050109">
    <property type="entry name" value="HTH-type_TetR-like_transc_reg"/>
</dbReference>
<dbReference type="Gene3D" id="1.10.10.60">
    <property type="entry name" value="Homeodomain-like"/>
    <property type="match status" value="1"/>
</dbReference>
<dbReference type="InterPro" id="IPR009057">
    <property type="entry name" value="Homeodomain-like_sf"/>
</dbReference>
<dbReference type="PRINTS" id="PR00455">
    <property type="entry name" value="HTHTETR"/>
</dbReference>
<feature type="DNA-binding region" description="H-T-H motif" evidence="4">
    <location>
        <begin position="75"/>
        <end position="94"/>
    </location>
</feature>
<evidence type="ECO:0000256" key="3">
    <source>
        <dbReference type="ARBA" id="ARBA00023163"/>
    </source>
</evidence>
<evidence type="ECO:0000256" key="5">
    <source>
        <dbReference type="SAM" id="MobiDB-lite"/>
    </source>
</evidence>
<feature type="region of interest" description="Disordered" evidence="5">
    <location>
        <begin position="1"/>
        <end position="53"/>
    </location>
</feature>
<dbReference type="SUPFAM" id="SSF46689">
    <property type="entry name" value="Homeodomain-like"/>
    <property type="match status" value="1"/>
</dbReference>
<keyword evidence="3" id="KW-0804">Transcription</keyword>
<dbReference type="AlphaFoldDB" id="A0A2I0SUY5"/>
<sequence length="260" mass="28298">MRSNPTCVREGADDRRRAAAGPKAITGGCDDGAMGRQRTKPAPTPPTTTRGRRTRDGLILAGREVLEQQGWSAFSPEAVAQAAGVSYGTFYTYFESREDLLHHVVRSVVGEMFASSLVPPDTADDPYTKLVEANRLYLRAWDRASKVLRLVDQGAAADETVRHMVLEIREFYVSRATRGIRRLQEAGLANPNLDTRLTALALGSMVEQVAHARSSMDEPYDEDTVVDHLSRLWAAAIGLRGAPDEGWADRVDASAGTASG</sequence>
<dbReference type="Pfam" id="PF00440">
    <property type="entry name" value="TetR_N"/>
    <property type="match status" value="1"/>
</dbReference>
<evidence type="ECO:0000256" key="1">
    <source>
        <dbReference type="ARBA" id="ARBA00023015"/>
    </source>
</evidence>
<organism evidence="7 8">
    <name type="scientific">Streptomyces populi</name>
    <dbReference type="NCBI Taxonomy" id="2058924"/>
    <lineage>
        <taxon>Bacteria</taxon>
        <taxon>Bacillati</taxon>
        <taxon>Actinomycetota</taxon>
        <taxon>Actinomycetes</taxon>
        <taxon>Kitasatosporales</taxon>
        <taxon>Streptomycetaceae</taxon>
        <taxon>Streptomyces</taxon>
    </lineage>
</organism>
<dbReference type="PANTHER" id="PTHR30055:SF234">
    <property type="entry name" value="HTH-TYPE TRANSCRIPTIONAL REGULATOR BETI"/>
    <property type="match status" value="1"/>
</dbReference>
<dbReference type="GO" id="GO:0000976">
    <property type="term" value="F:transcription cis-regulatory region binding"/>
    <property type="evidence" value="ECO:0007669"/>
    <property type="project" value="TreeGrafter"/>
</dbReference>
<evidence type="ECO:0000313" key="7">
    <source>
        <dbReference type="EMBL" id="PKT73722.1"/>
    </source>
</evidence>
<gene>
    <name evidence="7" type="ORF">CW362_06605</name>
</gene>
<evidence type="ECO:0000256" key="2">
    <source>
        <dbReference type="ARBA" id="ARBA00023125"/>
    </source>
</evidence>
<feature type="domain" description="HTH tetR-type" evidence="6">
    <location>
        <begin position="52"/>
        <end position="112"/>
    </location>
</feature>
<protein>
    <submittedName>
        <fullName evidence="7">TetR family transcriptional regulator</fullName>
    </submittedName>
</protein>
<dbReference type="SUPFAM" id="SSF48498">
    <property type="entry name" value="Tetracyclin repressor-like, C-terminal domain"/>
    <property type="match status" value="1"/>
</dbReference>
<keyword evidence="2 4" id="KW-0238">DNA-binding</keyword>
<dbReference type="OrthoDB" id="5112469at2"/>
<dbReference type="PANTHER" id="PTHR30055">
    <property type="entry name" value="HTH-TYPE TRANSCRIPTIONAL REGULATOR RUTR"/>
    <property type="match status" value="1"/>
</dbReference>
<dbReference type="Gene3D" id="1.10.357.10">
    <property type="entry name" value="Tetracycline Repressor, domain 2"/>
    <property type="match status" value="1"/>
</dbReference>